<name>A0A3P1SVP8_9GAMM</name>
<dbReference type="AlphaFoldDB" id="A0A3P1SVP8"/>
<feature type="region of interest" description="Disordered" evidence="1">
    <location>
        <begin position="154"/>
        <end position="174"/>
    </location>
</feature>
<evidence type="ECO:0000313" key="3">
    <source>
        <dbReference type="EMBL" id="RRD00203.1"/>
    </source>
</evidence>
<gene>
    <name evidence="3" type="ORF">EHS89_08330</name>
</gene>
<dbReference type="EMBL" id="RQXV01000003">
    <property type="protein sequence ID" value="RRD00203.1"/>
    <property type="molecule type" value="Genomic_DNA"/>
</dbReference>
<sequence>MRQLIIGVVAGMLLPLYPAQANIQTDLKDGLSFTSVIENAIQSEMSVDKILSQLLVNCNGDTLIVCKAGDAEAIVSAAVSSFSQDDAALSLIGEAAIEAGLTEAQLTQIALNTGADITKILPATAAGNPQGIGQGQGQGQGLNIAPGQTGLPVNPPVFGNNGGGGGGGNASPNT</sequence>
<evidence type="ECO:0000256" key="1">
    <source>
        <dbReference type="SAM" id="MobiDB-lite"/>
    </source>
</evidence>
<feature type="chain" id="PRO_5018320680" description="DUF3718 domain-containing protein" evidence="2">
    <location>
        <begin position="22"/>
        <end position="174"/>
    </location>
</feature>
<dbReference type="RefSeq" id="WP_124925673.1">
    <property type="nucleotide sequence ID" value="NZ_BMOH01000005.1"/>
</dbReference>
<accession>A0A3P1SVP8</accession>
<keyword evidence="2" id="KW-0732">Signal</keyword>
<dbReference type="Proteomes" id="UP000267535">
    <property type="component" value="Unassembled WGS sequence"/>
</dbReference>
<keyword evidence="4" id="KW-1185">Reference proteome</keyword>
<feature type="signal peptide" evidence="2">
    <location>
        <begin position="1"/>
        <end position="21"/>
    </location>
</feature>
<comment type="caution">
    <text evidence="3">The sequence shown here is derived from an EMBL/GenBank/DDBJ whole genome shotgun (WGS) entry which is preliminary data.</text>
</comment>
<organism evidence="3 4">
    <name type="scientific">Amphritea balenae</name>
    <dbReference type="NCBI Taxonomy" id="452629"/>
    <lineage>
        <taxon>Bacteria</taxon>
        <taxon>Pseudomonadati</taxon>
        <taxon>Pseudomonadota</taxon>
        <taxon>Gammaproteobacteria</taxon>
        <taxon>Oceanospirillales</taxon>
        <taxon>Oceanospirillaceae</taxon>
        <taxon>Amphritea</taxon>
    </lineage>
</organism>
<evidence type="ECO:0000313" key="4">
    <source>
        <dbReference type="Proteomes" id="UP000267535"/>
    </source>
</evidence>
<dbReference type="OrthoDB" id="6120461at2"/>
<feature type="compositionally biased region" description="Gly residues" evidence="1">
    <location>
        <begin position="160"/>
        <end position="174"/>
    </location>
</feature>
<protein>
    <recommendedName>
        <fullName evidence="5">DUF3718 domain-containing protein</fullName>
    </recommendedName>
</protein>
<reference evidence="3 4" key="1">
    <citation type="submission" date="2018-11" db="EMBL/GenBank/DDBJ databases">
        <title>The draft genome sequence of Amphritea balenae JAMM 1525T.</title>
        <authorList>
            <person name="Fang Z."/>
            <person name="Zhang Y."/>
            <person name="Han X."/>
        </authorList>
    </citation>
    <scope>NUCLEOTIDE SEQUENCE [LARGE SCALE GENOMIC DNA]</scope>
    <source>
        <strain evidence="3 4">JAMM 1525</strain>
    </source>
</reference>
<evidence type="ECO:0008006" key="5">
    <source>
        <dbReference type="Google" id="ProtNLM"/>
    </source>
</evidence>
<proteinExistence type="predicted"/>
<evidence type="ECO:0000256" key="2">
    <source>
        <dbReference type="SAM" id="SignalP"/>
    </source>
</evidence>